<evidence type="ECO:0000313" key="2">
    <source>
        <dbReference type="Proteomes" id="UP000005239"/>
    </source>
</evidence>
<reference evidence="2" key="1">
    <citation type="journal article" date="2008" name="Nat. Genet.">
        <title>The Pristionchus pacificus genome provides a unique perspective on nematode lifestyle and parasitism.</title>
        <authorList>
            <person name="Dieterich C."/>
            <person name="Clifton S.W."/>
            <person name="Schuster L.N."/>
            <person name="Chinwalla A."/>
            <person name="Delehaunty K."/>
            <person name="Dinkelacker I."/>
            <person name="Fulton L."/>
            <person name="Fulton R."/>
            <person name="Godfrey J."/>
            <person name="Minx P."/>
            <person name="Mitreva M."/>
            <person name="Roeseler W."/>
            <person name="Tian H."/>
            <person name="Witte H."/>
            <person name="Yang S.P."/>
            <person name="Wilson R.K."/>
            <person name="Sommer R.J."/>
        </authorList>
    </citation>
    <scope>NUCLEOTIDE SEQUENCE [LARGE SCALE GENOMIC DNA]</scope>
    <source>
        <strain evidence="2">PS312</strain>
    </source>
</reference>
<evidence type="ECO:0000313" key="1">
    <source>
        <dbReference type="EnsemblMetazoa" id="PPA38565.1"/>
    </source>
</evidence>
<protein>
    <submittedName>
        <fullName evidence="1">Uncharacterized protein</fullName>
    </submittedName>
</protein>
<dbReference type="EnsemblMetazoa" id="PPA38565.1">
    <property type="protein sequence ID" value="PPA38565.1"/>
    <property type="gene ID" value="WBGene00276934"/>
</dbReference>
<dbReference type="AlphaFoldDB" id="A0A2A6D0K7"/>
<keyword evidence="2" id="KW-1185">Reference proteome</keyword>
<dbReference type="Proteomes" id="UP000005239">
    <property type="component" value="Unassembled WGS sequence"/>
</dbReference>
<name>A0A2A6D0K7_PRIPA</name>
<accession>A0A2A6D0K7</accession>
<gene>
    <name evidence="1" type="primary">WBGene00276934</name>
</gene>
<reference evidence="1" key="2">
    <citation type="submission" date="2022-06" db="UniProtKB">
        <authorList>
            <consortium name="EnsemblMetazoa"/>
        </authorList>
    </citation>
    <scope>IDENTIFICATION</scope>
    <source>
        <strain evidence="1">PS312</strain>
    </source>
</reference>
<accession>A0A8R1UTT0</accession>
<proteinExistence type="predicted"/>
<sequence>ERNVYFFLNLRENAIKRICYFLDCDATVAMRKVSKSSRGHMDSYVMMTQVRNIEYIRIYETSKGSVIEFTFYHWWDCLMLNNVVRSILETHSMHPFNIKIENSFHSRICVMMETTTMIRLLEHLKPLLRMKSIYMETDNSDIIYTCANVLQGNIFAVENCLYLIDEVKPEHVVFSSFKCLLRIAEIAKSMYIFHLSKSSSHVEYASVILSILSRKCEKLEIRVDDCFRYPVSIAQSEKLIQFLHHSEKQLHLYTRPKICFLHAFDVQLGTYNVVSRSWDYSIKSVEWTDFNY</sequence>
<organism evidence="1 2">
    <name type="scientific">Pristionchus pacificus</name>
    <name type="common">Parasitic nematode worm</name>
    <dbReference type="NCBI Taxonomy" id="54126"/>
    <lineage>
        <taxon>Eukaryota</taxon>
        <taxon>Metazoa</taxon>
        <taxon>Ecdysozoa</taxon>
        <taxon>Nematoda</taxon>
        <taxon>Chromadorea</taxon>
        <taxon>Rhabditida</taxon>
        <taxon>Rhabditina</taxon>
        <taxon>Diplogasteromorpha</taxon>
        <taxon>Diplogasteroidea</taxon>
        <taxon>Neodiplogasteridae</taxon>
        <taxon>Pristionchus</taxon>
    </lineage>
</organism>